<dbReference type="SUPFAM" id="SSF118215">
    <property type="entry name" value="Proton glutamate symport protein"/>
    <property type="match status" value="1"/>
</dbReference>
<dbReference type="InterPro" id="IPR050746">
    <property type="entry name" value="DAACS"/>
</dbReference>
<feature type="non-terminal residue" evidence="7">
    <location>
        <position position="1"/>
    </location>
</feature>
<evidence type="ECO:0008006" key="8">
    <source>
        <dbReference type="Google" id="ProtNLM"/>
    </source>
</evidence>
<proteinExistence type="predicted"/>
<dbReference type="AlphaFoldDB" id="A0A381ZCL0"/>
<evidence type="ECO:0000256" key="1">
    <source>
        <dbReference type="ARBA" id="ARBA00004141"/>
    </source>
</evidence>
<keyword evidence="3 6" id="KW-0812">Transmembrane</keyword>
<keyword evidence="4 6" id="KW-1133">Transmembrane helix</keyword>
<evidence type="ECO:0000256" key="3">
    <source>
        <dbReference type="ARBA" id="ARBA00022692"/>
    </source>
</evidence>
<organism evidence="7">
    <name type="scientific">marine metagenome</name>
    <dbReference type="NCBI Taxonomy" id="408172"/>
    <lineage>
        <taxon>unclassified sequences</taxon>
        <taxon>metagenomes</taxon>
        <taxon>ecological metagenomes</taxon>
    </lineage>
</organism>
<evidence type="ECO:0000256" key="4">
    <source>
        <dbReference type="ARBA" id="ARBA00022989"/>
    </source>
</evidence>
<protein>
    <recommendedName>
        <fullName evidence="8">Amino acid transporter</fullName>
    </recommendedName>
</protein>
<dbReference type="PANTHER" id="PTHR11958:SF63">
    <property type="entry name" value="AMINO ACID TRANSPORTER"/>
    <property type="match status" value="1"/>
</dbReference>
<evidence type="ECO:0000256" key="6">
    <source>
        <dbReference type="SAM" id="Phobius"/>
    </source>
</evidence>
<reference evidence="7" key="1">
    <citation type="submission" date="2018-05" db="EMBL/GenBank/DDBJ databases">
        <authorList>
            <person name="Lanie J.A."/>
            <person name="Ng W.-L."/>
            <person name="Kazmierczak K.M."/>
            <person name="Andrzejewski T.M."/>
            <person name="Davidsen T.M."/>
            <person name="Wayne K.J."/>
            <person name="Tettelin H."/>
            <person name="Glass J.I."/>
            <person name="Rusch D."/>
            <person name="Podicherti R."/>
            <person name="Tsui H.-C.T."/>
            <person name="Winkler M.E."/>
        </authorList>
    </citation>
    <scope>NUCLEOTIDE SEQUENCE</scope>
</reference>
<dbReference type="PANTHER" id="PTHR11958">
    <property type="entry name" value="SODIUM/DICARBOXYLATE SYMPORTER-RELATED"/>
    <property type="match status" value="1"/>
</dbReference>
<gene>
    <name evidence="7" type="ORF">METZ01_LOCUS139708</name>
</gene>
<feature type="transmembrane region" description="Helical" evidence="6">
    <location>
        <begin position="6"/>
        <end position="30"/>
    </location>
</feature>
<dbReference type="InterPro" id="IPR036458">
    <property type="entry name" value="Na:dicarbo_symporter_sf"/>
</dbReference>
<sequence length="67" mass="6950">AAAVPGAVIPLLMMVLAMVGVPLEGIAIMLGVDRILDMCRTTLNVIGDLVIATIVDRIESESSSRTG</sequence>
<dbReference type="InterPro" id="IPR001991">
    <property type="entry name" value="Na-dicarboxylate_symporter"/>
</dbReference>
<dbReference type="EMBL" id="UINC01020760">
    <property type="protein sequence ID" value="SVA86854.1"/>
    <property type="molecule type" value="Genomic_DNA"/>
</dbReference>
<dbReference type="GO" id="GO:0016020">
    <property type="term" value="C:membrane"/>
    <property type="evidence" value="ECO:0007669"/>
    <property type="project" value="UniProtKB-SubCell"/>
</dbReference>
<evidence type="ECO:0000256" key="5">
    <source>
        <dbReference type="ARBA" id="ARBA00023136"/>
    </source>
</evidence>
<evidence type="ECO:0000313" key="7">
    <source>
        <dbReference type="EMBL" id="SVA86854.1"/>
    </source>
</evidence>
<name>A0A381ZCL0_9ZZZZ</name>
<comment type="subcellular location">
    <subcellularLocation>
        <location evidence="1">Membrane</location>
        <topology evidence="1">Multi-pass membrane protein</topology>
    </subcellularLocation>
</comment>
<evidence type="ECO:0000256" key="2">
    <source>
        <dbReference type="ARBA" id="ARBA00022448"/>
    </source>
</evidence>
<accession>A0A381ZCL0</accession>
<dbReference type="GO" id="GO:0015293">
    <property type="term" value="F:symporter activity"/>
    <property type="evidence" value="ECO:0007669"/>
    <property type="project" value="InterPro"/>
</dbReference>
<dbReference type="Pfam" id="PF00375">
    <property type="entry name" value="SDF"/>
    <property type="match status" value="1"/>
</dbReference>
<keyword evidence="2" id="KW-0813">Transport</keyword>
<dbReference type="Gene3D" id="1.10.3860.10">
    <property type="entry name" value="Sodium:dicarboxylate symporter"/>
    <property type="match status" value="1"/>
</dbReference>
<keyword evidence="5 6" id="KW-0472">Membrane</keyword>